<evidence type="ECO:0000256" key="2">
    <source>
        <dbReference type="ARBA" id="ARBA00022748"/>
    </source>
</evidence>
<dbReference type="EMBL" id="MBTF01000001">
    <property type="protein sequence ID" value="OOQ61888.1"/>
    <property type="molecule type" value="Genomic_DNA"/>
</dbReference>
<protein>
    <recommendedName>
        <fullName evidence="6">Thioredoxin domain-containing protein</fullName>
    </recommendedName>
</protein>
<keyword evidence="5" id="KW-1133">Transmembrane helix</keyword>
<dbReference type="InterPro" id="IPR050553">
    <property type="entry name" value="Thioredoxin_ResA/DsbE_sf"/>
</dbReference>
<keyword evidence="2" id="KW-0201">Cytochrome c-type biogenesis</keyword>
<gene>
    <name evidence="7" type="ORF">BC343_02155</name>
</gene>
<proteinExistence type="predicted"/>
<keyword evidence="5" id="KW-0812">Transmembrane</keyword>
<evidence type="ECO:0000256" key="4">
    <source>
        <dbReference type="ARBA" id="ARBA00023284"/>
    </source>
</evidence>
<dbReference type="AlphaFoldDB" id="A0A1S9PMS1"/>
<comment type="caution">
    <text evidence="7">The sequence shown here is derived from an EMBL/GenBank/DDBJ whole genome shotgun (WGS) entry which is preliminary data.</text>
</comment>
<dbReference type="InterPro" id="IPR013766">
    <property type="entry name" value="Thioredoxin_domain"/>
</dbReference>
<keyword evidence="8" id="KW-1185">Reference proteome</keyword>
<evidence type="ECO:0000256" key="5">
    <source>
        <dbReference type="SAM" id="Phobius"/>
    </source>
</evidence>
<feature type="transmembrane region" description="Helical" evidence="5">
    <location>
        <begin position="67"/>
        <end position="90"/>
    </location>
</feature>
<feature type="domain" description="Thioredoxin" evidence="6">
    <location>
        <begin position="133"/>
        <end position="277"/>
    </location>
</feature>
<accession>A0A1S9PMS1</accession>
<keyword evidence="4" id="KW-0676">Redox-active center</keyword>
<evidence type="ECO:0000259" key="6">
    <source>
        <dbReference type="PROSITE" id="PS51352"/>
    </source>
</evidence>
<dbReference type="GO" id="GO:0017004">
    <property type="term" value="P:cytochrome complex assembly"/>
    <property type="evidence" value="ECO:0007669"/>
    <property type="project" value="UniProtKB-KW"/>
</dbReference>
<dbReference type="OrthoDB" id="743079at2"/>
<evidence type="ECO:0000313" key="8">
    <source>
        <dbReference type="Proteomes" id="UP000189739"/>
    </source>
</evidence>
<dbReference type="Proteomes" id="UP000189739">
    <property type="component" value="Unassembled WGS sequence"/>
</dbReference>
<dbReference type="RefSeq" id="WP_078346071.1">
    <property type="nucleotide sequence ID" value="NZ_MBTF01000001.1"/>
</dbReference>
<dbReference type="Gene3D" id="3.40.30.10">
    <property type="entry name" value="Glutaredoxin"/>
    <property type="match status" value="1"/>
</dbReference>
<feature type="transmembrane region" description="Helical" evidence="5">
    <location>
        <begin position="102"/>
        <end position="126"/>
    </location>
</feature>
<comment type="subcellular location">
    <subcellularLocation>
        <location evidence="1">Cell envelope</location>
    </subcellularLocation>
</comment>
<dbReference type="InterPro" id="IPR036249">
    <property type="entry name" value="Thioredoxin-like_sf"/>
</dbReference>
<dbReference type="SUPFAM" id="SSF52833">
    <property type="entry name" value="Thioredoxin-like"/>
    <property type="match status" value="1"/>
</dbReference>
<name>A0A1S9PMS1_9SPHI</name>
<dbReference type="PANTHER" id="PTHR42852:SF6">
    <property type="entry name" value="THIOL:DISULFIDE INTERCHANGE PROTEIN DSBE"/>
    <property type="match status" value="1"/>
</dbReference>
<dbReference type="InterPro" id="IPR013740">
    <property type="entry name" value="Redoxin"/>
</dbReference>
<keyword evidence="3" id="KW-1015">Disulfide bond</keyword>
<keyword evidence="5" id="KW-0472">Membrane</keyword>
<evidence type="ECO:0000313" key="7">
    <source>
        <dbReference type="EMBL" id="OOQ61888.1"/>
    </source>
</evidence>
<dbReference type="GO" id="GO:0030313">
    <property type="term" value="C:cell envelope"/>
    <property type="evidence" value="ECO:0007669"/>
    <property type="project" value="UniProtKB-SubCell"/>
</dbReference>
<evidence type="ECO:0000256" key="3">
    <source>
        <dbReference type="ARBA" id="ARBA00023157"/>
    </source>
</evidence>
<dbReference type="PANTHER" id="PTHR42852">
    <property type="entry name" value="THIOL:DISULFIDE INTERCHANGE PROTEIN DSBE"/>
    <property type="match status" value="1"/>
</dbReference>
<sequence>MIKSKLFWAASILLALIPLIVLDIPKHYIDWVREVHDETIETVYNSYNLSQAQKTQVLDHILTANNYLMAMMYIKSFLSLILLCAGIYLFSRYKRQPSFEFWQASGTVILLVAVSIALKVFSWYSFTGNEKIKLISRSGADTTLQSIYNRNFKGKVVYVDFWGTTCGPCLAEFRNFTKQLKAKYKNRNDIAYLYVCGGHESVWRQQLAKYDIEGSHIFLNETDYRNLFKQAIRGSRDTVVAMPRYLIMDKTGKVADNNAPRPSDVEVIYNLLDKYLALNKN</sequence>
<evidence type="ECO:0000256" key="1">
    <source>
        <dbReference type="ARBA" id="ARBA00004196"/>
    </source>
</evidence>
<dbReference type="Pfam" id="PF08534">
    <property type="entry name" value="Redoxin"/>
    <property type="match status" value="1"/>
</dbReference>
<dbReference type="GO" id="GO:0016491">
    <property type="term" value="F:oxidoreductase activity"/>
    <property type="evidence" value="ECO:0007669"/>
    <property type="project" value="InterPro"/>
</dbReference>
<dbReference type="PROSITE" id="PS51352">
    <property type="entry name" value="THIOREDOXIN_2"/>
    <property type="match status" value="1"/>
</dbReference>
<reference evidence="7 8" key="1">
    <citation type="submission" date="2016-07" db="EMBL/GenBank/DDBJ databases">
        <title>Genomic analysis of zinc-resistant bacterium Mucilaginibacter pedocola TBZ30.</title>
        <authorList>
            <person name="Huang J."/>
            <person name="Tang J."/>
        </authorList>
    </citation>
    <scope>NUCLEOTIDE SEQUENCE [LARGE SCALE GENOMIC DNA]</scope>
    <source>
        <strain evidence="7 8">TBZ30</strain>
    </source>
</reference>
<organism evidence="7 8">
    <name type="scientific">Mucilaginibacter pedocola</name>
    <dbReference type="NCBI Taxonomy" id="1792845"/>
    <lineage>
        <taxon>Bacteria</taxon>
        <taxon>Pseudomonadati</taxon>
        <taxon>Bacteroidota</taxon>
        <taxon>Sphingobacteriia</taxon>
        <taxon>Sphingobacteriales</taxon>
        <taxon>Sphingobacteriaceae</taxon>
        <taxon>Mucilaginibacter</taxon>
    </lineage>
</organism>
<dbReference type="CDD" id="cd02966">
    <property type="entry name" value="TlpA_like_family"/>
    <property type="match status" value="1"/>
</dbReference>
<dbReference type="STRING" id="1792845.BC343_02155"/>